<evidence type="ECO:0000313" key="1">
    <source>
        <dbReference type="EMBL" id="CAH8306160.1"/>
    </source>
</evidence>
<keyword evidence="2" id="KW-1185">Reference proteome</keyword>
<dbReference type="AlphaFoldDB" id="A0ABC8IYC3"/>
<dbReference type="EMBL" id="CAKOAT010064043">
    <property type="protein sequence ID" value="CAH8306160.1"/>
    <property type="molecule type" value="Genomic_DNA"/>
</dbReference>
<accession>A0ABC8IYC3</accession>
<comment type="caution">
    <text evidence="1">The sequence shown here is derived from an EMBL/GenBank/DDBJ whole genome shotgun (WGS) entry which is preliminary data.</text>
</comment>
<evidence type="ECO:0000313" key="2">
    <source>
        <dbReference type="Proteomes" id="UP001642260"/>
    </source>
</evidence>
<organism evidence="1 2">
    <name type="scientific">Eruca vesicaria subsp. sativa</name>
    <name type="common">Garden rocket</name>
    <name type="synonym">Eruca sativa</name>
    <dbReference type="NCBI Taxonomy" id="29727"/>
    <lineage>
        <taxon>Eukaryota</taxon>
        <taxon>Viridiplantae</taxon>
        <taxon>Streptophyta</taxon>
        <taxon>Embryophyta</taxon>
        <taxon>Tracheophyta</taxon>
        <taxon>Spermatophyta</taxon>
        <taxon>Magnoliopsida</taxon>
        <taxon>eudicotyledons</taxon>
        <taxon>Gunneridae</taxon>
        <taxon>Pentapetalae</taxon>
        <taxon>rosids</taxon>
        <taxon>malvids</taxon>
        <taxon>Brassicales</taxon>
        <taxon>Brassicaceae</taxon>
        <taxon>Brassiceae</taxon>
        <taxon>Eruca</taxon>
    </lineage>
</organism>
<sequence length="116" mass="13009">MENLLLSGLIEAYAHIIGSNLKLDLELCGVGWGLRDEKGLVKWDVPKNPMFRSHLEPEAAAILMWISNFDNESDSEMLIKVLENPQEGPKLHTFTMEVLGSCYKKMVSACFYSFGG</sequence>
<reference evidence="1 2" key="1">
    <citation type="submission" date="2022-03" db="EMBL/GenBank/DDBJ databases">
        <authorList>
            <person name="Macdonald S."/>
            <person name="Ahmed S."/>
            <person name="Newling K."/>
        </authorList>
    </citation>
    <scope>NUCLEOTIDE SEQUENCE [LARGE SCALE GENOMIC DNA]</scope>
</reference>
<proteinExistence type="predicted"/>
<gene>
    <name evidence="1" type="ORF">ERUC_LOCUS4287</name>
</gene>
<dbReference type="Proteomes" id="UP001642260">
    <property type="component" value="Unassembled WGS sequence"/>
</dbReference>
<name>A0ABC8IYC3_ERUVS</name>
<protein>
    <submittedName>
        <fullName evidence="1">Uncharacterized protein</fullName>
    </submittedName>
</protein>